<evidence type="ECO:0000256" key="1">
    <source>
        <dbReference type="SAM" id="Phobius"/>
    </source>
</evidence>
<dbReference type="Proteomes" id="UP000460135">
    <property type="component" value="Unassembled WGS sequence"/>
</dbReference>
<name>A0A6N3V3X5_BACOV</name>
<dbReference type="EMBL" id="VWLX01000025">
    <property type="protein sequence ID" value="KAA3799511.1"/>
    <property type="molecule type" value="Genomic_DNA"/>
</dbReference>
<sequence>MPKPASTRPAYKMLTCIYLCRTLLFFAPYADFLMKNKEKIFRHNNLRKSNLELLRLVAMFFIICHHLVIRSAQTCGYTRPFNINEDVLGGEVWLFDI</sequence>
<accession>A0A6N3V3X5</accession>
<organism evidence="2 3">
    <name type="scientific">Bacteroides ovatus</name>
    <dbReference type="NCBI Taxonomy" id="28116"/>
    <lineage>
        <taxon>Bacteria</taxon>
        <taxon>Pseudomonadati</taxon>
        <taxon>Bacteroidota</taxon>
        <taxon>Bacteroidia</taxon>
        <taxon>Bacteroidales</taxon>
        <taxon>Bacteroidaceae</taxon>
        <taxon>Bacteroides</taxon>
    </lineage>
</organism>
<keyword evidence="1" id="KW-0472">Membrane</keyword>
<keyword evidence="1" id="KW-1133">Transmembrane helix</keyword>
<protein>
    <submittedName>
        <fullName evidence="2">Uncharacterized protein</fullName>
    </submittedName>
</protein>
<evidence type="ECO:0000313" key="3">
    <source>
        <dbReference type="Proteomes" id="UP000460135"/>
    </source>
</evidence>
<evidence type="ECO:0000313" key="2">
    <source>
        <dbReference type="EMBL" id="KAA3799511.1"/>
    </source>
</evidence>
<feature type="transmembrane region" description="Helical" evidence="1">
    <location>
        <begin position="12"/>
        <end position="32"/>
    </location>
</feature>
<proteinExistence type="predicted"/>
<comment type="caution">
    <text evidence="2">The sequence shown here is derived from an EMBL/GenBank/DDBJ whole genome shotgun (WGS) entry which is preliminary data.</text>
</comment>
<dbReference type="AlphaFoldDB" id="A0A6N3V3X5"/>
<gene>
    <name evidence="2" type="ORF">F3F51_24490</name>
</gene>
<feature type="transmembrane region" description="Helical" evidence="1">
    <location>
        <begin position="53"/>
        <end position="69"/>
    </location>
</feature>
<keyword evidence="1" id="KW-0812">Transmembrane</keyword>
<reference evidence="2 3" key="1">
    <citation type="journal article" date="2019" name="Nat. Med.">
        <title>A library of human gut bacterial isolates paired with longitudinal multiomics data enables mechanistic microbiome research.</title>
        <authorList>
            <person name="Poyet M."/>
            <person name="Groussin M."/>
            <person name="Gibbons S.M."/>
            <person name="Avila-Pacheco J."/>
            <person name="Jiang X."/>
            <person name="Kearney S.M."/>
            <person name="Perrotta A.R."/>
            <person name="Berdy B."/>
            <person name="Zhao S."/>
            <person name="Lieberman T.D."/>
            <person name="Swanson P.K."/>
            <person name="Smith M."/>
            <person name="Roesemann S."/>
            <person name="Alexander J.E."/>
            <person name="Rich S.A."/>
            <person name="Livny J."/>
            <person name="Vlamakis H."/>
            <person name="Clish C."/>
            <person name="Bullock K."/>
            <person name="Deik A."/>
            <person name="Scott J."/>
            <person name="Pierce K.A."/>
            <person name="Xavier R.J."/>
            <person name="Alm E.J."/>
        </authorList>
    </citation>
    <scope>NUCLEOTIDE SEQUENCE [LARGE SCALE GENOMIC DNA]</scope>
    <source>
        <strain evidence="2 3">BIOML-A183</strain>
    </source>
</reference>